<dbReference type="Proteomes" id="UP000886852">
    <property type="component" value="Unassembled WGS sequence"/>
</dbReference>
<accession>A0A9D1SQG1</accession>
<sequence length="781" mass="85776">MKTNSAKRSIALILALCMVLVLVFAACDPDEKCTTHVDLDGDGKCDVCGVDMPKPVTISITAEKDTINYDETLPVTVTVENAEDKTYTVSYSEEGVVTLSNGVISVVNPEMTLDKFVVITVTATADKNATASLPITIKAPVQEGQVGELTSDMLVALGNSSITATGVVTDYYIDHNQPFNSSNTAYDMTVKMGDGQWYGEWNAQGSADVISDLYVKGDVVGSGSSAGHALESVFINKDNQLDSKQVTDYLSDAITWESQHYWNHLGQLNINKFSYDAENEVYRYDYDKTSMDDLYLLTYLVYSLTPMMEDTFDSLYLTVENGVVTGMVAQTAALSYPEGMKDPDYTIYTTVQITFSDVGTTTVPTPAPYEAGENTEILADALAKMAEADSYVFHSVDTQQSAPSGDAGDYEIASASTRKNAVLGNTTSSTGTVGLQGWVTADTVLLCETGKYDYAMDNKLYHLEYYGYKQIDGTYYDEFAYSSADQAYVGTKRVEGVISDALPGFQVSANLFTFTGTSTSGGKTVYNYVLQENRISRDVAMELGIYNAEDSVQSVQSNFTISATEDGIVQVKYPYSLVDGLYVGYVTTSYSDVGTATMPMEGLFDNYVERKVPTSWADTQTKYYSPDCSSDTSYEAPSDVAFKDAFGTKYDSPNFPQFTVFFNVFGDNVSGPFYNYTEKSNDGEGNVVWKKYVSINIQVYDYDENMQISRETYDAYMSELAAELGKLGFTRDAANTDTTNNRDKVESFVNAELGIQIKVENTGTSYFYIDILNAGDFILNR</sequence>
<evidence type="ECO:0008006" key="4">
    <source>
        <dbReference type="Google" id="ProtNLM"/>
    </source>
</evidence>
<reference evidence="2" key="1">
    <citation type="submission" date="2020-10" db="EMBL/GenBank/DDBJ databases">
        <authorList>
            <person name="Gilroy R."/>
        </authorList>
    </citation>
    <scope>NUCLEOTIDE SEQUENCE</scope>
    <source>
        <strain evidence="2">ChiHjej12B11-7776</strain>
    </source>
</reference>
<proteinExistence type="predicted"/>
<dbReference type="AlphaFoldDB" id="A0A9D1SQG1"/>
<keyword evidence="1" id="KW-0732">Signal</keyword>
<reference evidence="2" key="2">
    <citation type="journal article" date="2021" name="PeerJ">
        <title>Extensive microbial diversity within the chicken gut microbiome revealed by metagenomics and culture.</title>
        <authorList>
            <person name="Gilroy R."/>
            <person name="Ravi A."/>
            <person name="Getino M."/>
            <person name="Pursley I."/>
            <person name="Horton D.L."/>
            <person name="Alikhan N.F."/>
            <person name="Baker D."/>
            <person name="Gharbi K."/>
            <person name="Hall N."/>
            <person name="Watson M."/>
            <person name="Adriaenssens E.M."/>
            <person name="Foster-Nyarko E."/>
            <person name="Jarju S."/>
            <person name="Secka A."/>
            <person name="Antonio M."/>
            <person name="Oren A."/>
            <person name="Chaudhuri R.R."/>
            <person name="La Ragione R."/>
            <person name="Hildebrand F."/>
            <person name="Pallen M.J."/>
        </authorList>
    </citation>
    <scope>NUCLEOTIDE SEQUENCE</scope>
    <source>
        <strain evidence="2">ChiHjej12B11-7776</strain>
    </source>
</reference>
<name>A0A9D1SQG1_9BACT</name>
<dbReference type="EMBL" id="DVOC01000093">
    <property type="protein sequence ID" value="HIU91389.1"/>
    <property type="molecule type" value="Genomic_DNA"/>
</dbReference>
<gene>
    <name evidence="2" type="ORF">IAC72_05220</name>
</gene>
<organism evidence="2 3">
    <name type="scientific">Candidatus Fimimonas merdipullorum</name>
    <dbReference type="NCBI Taxonomy" id="2840822"/>
    <lineage>
        <taxon>Bacteria</taxon>
        <taxon>Pseudomonadati</taxon>
        <taxon>Myxococcota</taxon>
        <taxon>Myxococcia</taxon>
        <taxon>Myxococcales</taxon>
        <taxon>Cystobacterineae</taxon>
        <taxon>Myxococcaceae</taxon>
        <taxon>Myxococcaceae incertae sedis</taxon>
        <taxon>Candidatus Fimimonas</taxon>
    </lineage>
</organism>
<dbReference type="PROSITE" id="PS51257">
    <property type="entry name" value="PROKAR_LIPOPROTEIN"/>
    <property type="match status" value="1"/>
</dbReference>
<protein>
    <recommendedName>
        <fullName evidence="4">Dystroglycan-type cadherin-like domain-containing protein</fullName>
    </recommendedName>
</protein>
<evidence type="ECO:0000313" key="3">
    <source>
        <dbReference type="Proteomes" id="UP000886852"/>
    </source>
</evidence>
<feature type="signal peptide" evidence="1">
    <location>
        <begin position="1"/>
        <end position="25"/>
    </location>
</feature>
<feature type="chain" id="PRO_5038832985" description="Dystroglycan-type cadherin-like domain-containing protein" evidence="1">
    <location>
        <begin position="26"/>
        <end position="781"/>
    </location>
</feature>
<evidence type="ECO:0000313" key="2">
    <source>
        <dbReference type="EMBL" id="HIU91389.1"/>
    </source>
</evidence>
<evidence type="ECO:0000256" key="1">
    <source>
        <dbReference type="SAM" id="SignalP"/>
    </source>
</evidence>
<comment type="caution">
    <text evidence="2">The sequence shown here is derived from an EMBL/GenBank/DDBJ whole genome shotgun (WGS) entry which is preliminary data.</text>
</comment>